<evidence type="ECO:0000256" key="1">
    <source>
        <dbReference type="SAM" id="Phobius"/>
    </source>
</evidence>
<sequence length="162" mass="18352">MEQKKLRSKLNGKADGFTLVEVMAGLVISVLSLILLTNFLSNRQMELRTVRRADRFQVRSAVATLQSSELDLHYIPKQGSRLLFYSPTKKLNYSLALNGERLVMRGQSQGFMPILYDVKAGELSFKPPNLKLVLTLHGVTYREKITLSPIKQEEQDAQKSGR</sequence>
<feature type="transmembrane region" description="Helical" evidence="1">
    <location>
        <begin position="20"/>
        <end position="41"/>
    </location>
</feature>
<keyword evidence="1" id="KW-1133">Transmembrane helix</keyword>
<name>A0ABQ5JIT3_9LACO</name>
<evidence type="ECO:0000313" key="3">
    <source>
        <dbReference type="Proteomes" id="UP001055149"/>
    </source>
</evidence>
<keyword evidence="3" id="KW-1185">Reference proteome</keyword>
<evidence type="ECO:0008006" key="4">
    <source>
        <dbReference type="Google" id="ProtNLM"/>
    </source>
</evidence>
<keyword evidence="1" id="KW-0472">Membrane</keyword>
<proteinExistence type="predicted"/>
<protein>
    <recommendedName>
        <fullName evidence="4">Prepilin-type N-terminal cleavage/methylation domain-containing protein</fullName>
    </recommendedName>
</protein>
<dbReference type="RefSeq" id="WP_244054622.1">
    <property type="nucleotide sequence ID" value="NZ_BQXH01000003.1"/>
</dbReference>
<accession>A0ABQ5JIT3</accession>
<organism evidence="2 3">
    <name type="scientific">Ligilactobacillus pabuli</name>
    <dbReference type="NCBI Taxonomy" id="2886039"/>
    <lineage>
        <taxon>Bacteria</taxon>
        <taxon>Bacillati</taxon>
        <taxon>Bacillota</taxon>
        <taxon>Bacilli</taxon>
        <taxon>Lactobacillales</taxon>
        <taxon>Lactobacillaceae</taxon>
        <taxon>Ligilactobacillus</taxon>
    </lineage>
</organism>
<dbReference type="Proteomes" id="UP001055149">
    <property type="component" value="Unassembled WGS sequence"/>
</dbReference>
<evidence type="ECO:0000313" key="2">
    <source>
        <dbReference type="EMBL" id="GKS80850.1"/>
    </source>
</evidence>
<keyword evidence="1" id="KW-0812">Transmembrane</keyword>
<gene>
    <name evidence="2" type="ORF">LPAF129_05350</name>
</gene>
<comment type="caution">
    <text evidence="2">The sequence shown here is derived from an EMBL/GenBank/DDBJ whole genome shotgun (WGS) entry which is preliminary data.</text>
</comment>
<dbReference type="EMBL" id="BQXH01000003">
    <property type="protein sequence ID" value="GKS80850.1"/>
    <property type="molecule type" value="Genomic_DNA"/>
</dbReference>
<reference evidence="2" key="1">
    <citation type="journal article" date="2022" name="Int. J. Syst. Evol. Microbiol.">
        <title>A novel species of lactic acid bacteria, Ligilactobacillus pabuli sp. nov., isolated from alfalfa silage.</title>
        <authorList>
            <person name="Tohno M."/>
            <person name="Tanizawa Y."/>
            <person name="Sawada H."/>
            <person name="Sakamoto M."/>
            <person name="Ohkuma M."/>
            <person name="Kobayashi H."/>
        </authorList>
    </citation>
    <scope>NUCLEOTIDE SEQUENCE</scope>
    <source>
        <strain evidence="2">AF129</strain>
    </source>
</reference>